<protein>
    <submittedName>
        <fullName evidence="1">Uncharacterized protein</fullName>
    </submittedName>
</protein>
<organism evidence="1 2">
    <name type="scientific">Nitrospina gracilis (strain 3/211)</name>
    <dbReference type="NCBI Taxonomy" id="1266370"/>
    <lineage>
        <taxon>Bacteria</taxon>
        <taxon>Pseudomonadati</taxon>
        <taxon>Nitrospinota/Tectimicrobiota group</taxon>
        <taxon>Nitrospinota</taxon>
        <taxon>Nitrospinia</taxon>
        <taxon>Nitrospinales</taxon>
        <taxon>Nitrospinaceae</taxon>
        <taxon>Nitrospina</taxon>
    </lineage>
</organism>
<dbReference type="InParanoid" id="M1YWW1"/>
<name>M1YWW1_NITG3</name>
<dbReference type="HOGENOM" id="CLU_3424840_0_0_0"/>
<sequence length="22" mass="2340">MLYRGLTQAGLGFAELKGEITA</sequence>
<dbReference type="Proteomes" id="UP000011704">
    <property type="component" value="Unassembled WGS sequence"/>
</dbReference>
<proteinExistence type="predicted"/>
<gene>
    <name evidence="1" type="ORF">NITGR_20019</name>
</gene>
<dbReference type="AlphaFoldDB" id="M1YWW1"/>
<evidence type="ECO:0000313" key="1">
    <source>
        <dbReference type="EMBL" id="CCQ89984.1"/>
    </source>
</evidence>
<dbReference type="EMBL" id="CAQJ01000022">
    <property type="protein sequence ID" value="CCQ89984.1"/>
    <property type="molecule type" value="Genomic_DNA"/>
</dbReference>
<evidence type="ECO:0000313" key="2">
    <source>
        <dbReference type="Proteomes" id="UP000011704"/>
    </source>
</evidence>
<accession>M1YWW1</accession>
<keyword evidence="2" id="KW-1185">Reference proteome</keyword>
<comment type="caution">
    <text evidence="1">The sequence shown here is derived from an EMBL/GenBank/DDBJ whole genome shotgun (WGS) entry which is preliminary data.</text>
</comment>
<reference evidence="1 2" key="1">
    <citation type="journal article" date="2013" name="Front. Microbiol.">
        <title>The genome of Nitrospina gracilis illuminates the metabolism and evolution of the major marine nitrite oxidizer.</title>
        <authorList>
            <person name="Luecker S."/>
            <person name="Nowka B."/>
            <person name="Rattei T."/>
            <person name="Spieck E."/>
            <person name="and Daims H."/>
        </authorList>
    </citation>
    <scope>NUCLEOTIDE SEQUENCE [LARGE SCALE GENOMIC DNA]</scope>
    <source>
        <strain evidence="1 2">3/211</strain>
    </source>
</reference>